<dbReference type="GO" id="GO:0032784">
    <property type="term" value="P:regulation of DNA-templated transcription elongation"/>
    <property type="evidence" value="ECO:0007669"/>
    <property type="project" value="UniProtKB-UniRule"/>
</dbReference>
<dbReference type="PANTHER" id="PTHR30437">
    <property type="entry name" value="TRANSCRIPTION ELONGATION FACTOR GREA"/>
    <property type="match status" value="1"/>
</dbReference>
<keyword evidence="12" id="KW-0251">Elongation factor</keyword>
<comment type="function">
    <text evidence="6 8 9">Necessary for efficient RNA polymerase transcription elongation past template-encoded arresting sites. The arresting sites in DNA have the property of trapping a certain fraction of elongating RNA polymerases that pass through, resulting in locked ternary complexes. Cleavage of the nascent transcript by cleavage factors such as GreA or GreB allows the resumption of elongation from the new 3'terminus. GreA releases sequences of 2 to 3 nucleotides.</text>
</comment>
<organism evidence="12 13">
    <name type="scientific">Candidatus Buchananbacteria bacterium CG10_big_fil_rev_8_21_14_0_10_33_19</name>
    <dbReference type="NCBI Taxonomy" id="1974525"/>
    <lineage>
        <taxon>Bacteria</taxon>
        <taxon>Candidatus Buchananiibacteriota</taxon>
    </lineage>
</organism>
<evidence type="ECO:0000259" key="10">
    <source>
        <dbReference type="Pfam" id="PF01272"/>
    </source>
</evidence>
<feature type="domain" description="Transcription elongation factor GreA/GreB C-terminal" evidence="10">
    <location>
        <begin position="81"/>
        <end position="152"/>
    </location>
</feature>
<dbReference type="InterPro" id="IPR028624">
    <property type="entry name" value="Tscrpt_elong_fac_GreA/B"/>
</dbReference>
<evidence type="ECO:0000256" key="5">
    <source>
        <dbReference type="ARBA" id="ARBA00023163"/>
    </source>
</evidence>
<dbReference type="InterPro" id="IPR018151">
    <property type="entry name" value="TF_GreA/GreB_CS"/>
</dbReference>
<dbReference type="PIRSF" id="PIRSF006092">
    <property type="entry name" value="GreA_GreB"/>
    <property type="match status" value="1"/>
</dbReference>
<accession>A0A2H0W3L3</accession>
<evidence type="ECO:0000256" key="1">
    <source>
        <dbReference type="ARBA" id="ARBA00008213"/>
    </source>
</evidence>
<dbReference type="GO" id="GO:0003746">
    <property type="term" value="F:translation elongation factor activity"/>
    <property type="evidence" value="ECO:0007669"/>
    <property type="project" value="UniProtKB-KW"/>
</dbReference>
<dbReference type="Pfam" id="PF01272">
    <property type="entry name" value="GreA_GreB"/>
    <property type="match status" value="1"/>
</dbReference>
<evidence type="ECO:0000259" key="11">
    <source>
        <dbReference type="Pfam" id="PF03449"/>
    </source>
</evidence>
<dbReference type="Gene3D" id="3.10.50.30">
    <property type="entry name" value="Transcription elongation factor, GreA/GreB, C-terminal domain"/>
    <property type="match status" value="1"/>
</dbReference>
<proteinExistence type="inferred from homology"/>
<dbReference type="Gene3D" id="1.10.287.180">
    <property type="entry name" value="Transcription elongation factor, GreA/GreB, N-terminal domain"/>
    <property type="match status" value="1"/>
</dbReference>
<keyword evidence="4 8" id="KW-0238">DNA-binding</keyword>
<dbReference type="Proteomes" id="UP000229056">
    <property type="component" value="Unassembled WGS sequence"/>
</dbReference>
<evidence type="ECO:0000256" key="7">
    <source>
        <dbReference type="ARBA" id="ARBA00030776"/>
    </source>
</evidence>
<dbReference type="GO" id="GO:0070063">
    <property type="term" value="F:RNA polymerase binding"/>
    <property type="evidence" value="ECO:0007669"/>
    <property type="project" value="InterPro"/>
</dbReference>
<protein>
    <recommendedName>
        <fullName evidence="2 8">Transcription elongation factor GreA</fullName>
    </recommendedName>
    <alternativeName>
        <fullName evidence="7 8">Transcript cleavage factor GreA</fullName>
    </alternativeName>
</protein>
<dbReference type="InterPro" id="IPR001437">
    <property type="entry name" value="Tscrpt_elong_fac_GreA/B_C"/>
</dbReference>
<comment type="similarity">
    <text evidence="1 8 9">Belongs to the GreA/GreB family.</text>
</comment>
<dbReference type="InterPro" id="IPR036805">
    <property type="entry name" value="Tscrpt_elong_fac_GreA/B_N_sf"/>
</dbReference>
<dbReference type="HAMAP" id="MF_00105">
    <property type="entry name" value="GreA_GreB"/>
    <property type="match status" value="1"/>
</dbReference>
<dbReference type="PROSITE" id="PS00829">
    <property type="entry name" value="GREAB_1"/>
    <property type="match status" value="1"/>
</dbReference>
<dbReference type="SUPFAM" id="SSF54534">
    <property type="entry name" value="FKBP-like"/>
    <property type="match status" value="1"/>
</dbReference>
<dbReference type="NCBIfam" id="NF001263">
    <property type="entry name" value="PRK00226.1-4"/>
    <property type="match status" value="1"/>
</dbReference>
<dbReference type="GO" id="GO:0003677">
    <property type="term" value="F:DNA binding"/>
    <property type="evidence" value="ECO:0007669"/>
    <property type="project" value="UniProtKB-UniRule"/>
</dbReference>
<name>A0A2H0W3L3_9BACT</name>
<reference evidence="13" key="1">
    <citation type="submission" date="2017-09" db="EMBL/GenBank/DDBJ databases">
        <title>Depth-based differentiation of microbial function through sediment-hosted aquifers and enrichment of novel symbionts in the deep terrestrial subsurface.</title>
        <authorList>
            <person name="Probst A.J."/>
            <person name="Ladd B."/>
            <person name="Jarett J.K."/>
            <person name="Geller-Mcgrath D.E."/>
            <person name="Sieber C.M.K."/>
            <person name="Emerson J.B."/>
            <person name="Anantharaman K."/>
            <person name="Thomas B.C."/>
            <person name="Malmstrom R."/>
            <person name="Stieglmeier M."/>
            <person name="Klingl A."/>
            <person name="Woyke T."/>
            <person name="Ryan C.M."/>
            <person name="Banfield J.F."/>
        </authorList>
    </citation>
    <scope>NUCLEOTIDE SEQUENCE [LARGE SCALE GENOMIC DNA]</scope>
</reference>
<dbReference type="FunFam" id="1.10.287.180:FF:000001">
    <property type="entry name" value="Transcription elongation factor GreA"/>
    <property type="match status" value="1"/>
</dbReference>
<dbReference type="InterPro" id="IPR036953">
    <property type="entry name" value="GreA/GreB_C_sf"/>
</dbReference>
<evidence type="ECO:0000256" key="9">
    <source>
        <dbReference type="RuleBase" id="RU000556"/>
    </source>
</evidence>
<evidence type="ECO:0000256" key="8">
    <source>
        <dbReference type="HAMAP-Rule" id="MF_00105"/>
    </source>
</evidence>
<dbReference type="PANTHER" id="PTHR30437:SF4">
    <property type="entry name" value="TRANSCRIPTION ELONGATION FACTOR GREA"/>
    <property type="match status" value="1"/>
</dbReference>
<dbReference type="NCBIfam" id="TIGR01462">
    <property type="entry name" value="greA"/>
    <property type="match status" value="1"/>
</dbReference>
<dbReference type="InterPro" id="IPR023459">
    <property type="entry name" value="Tscrpt_elong_fac_GreA/B_fam"/>
</dbReference>
<gene>
    <name evidence="8" type="primary">greA</name>
    <name evidence="12" type="ORF">COT80_03950</name>
</gene>
<keyword evidence="3 8" id="KW-0805">Transcription regulation</keyword>
<dbReference type="EMBL" id="PEZY01000012">
    <property type="protein sequence ID" value="PIS05894.1"/>
    <property type="molecule type" value="Genomic_DNA"/>
</dbReference>
<evidence type="ECO:0000313" key="12">
    <source>
        <dbReference type="EMBL" id="PIS05894.1"/>
    </source>
</evidence>
<evidence type="ECO:0000256" key="4">
    <source>
        <dbReference type="ARBA" id="ARBA00023125"/>
    </source>
</evidence>
<dbReference type="AlphaFoldDB" id="A0A2H0W3L3"/>
<dbReference type="SUPFAM" id="SSF46557">
    <property type="entry name" value="GreA transcript cleavage protein, N-terminal domain"/>
    <property type="match status" value="1"/>
</dbReference>
<evidence type="ECO:0000256" key="3">
    <source>
        <dbReference type="ARBA" id="ARBA00023015"/>
    </source>
</evidence>
<dbReference type="InterPro" id="IPR022691">
    <property type="entry name" value="Tscrpt_elong_fac_GreA/B_N"/>
</dbReference>
<keyword evidence="5 8" id="KW-0804">Transcription</keyword>
<evidence type="ECO:0000256" key="2">
    <source>
        <dbReference type="ARBA" id="ARBA00013729"/>
    </source>
</evidence>
<dbReference type="InterPro" id="IPR006359">
    <property type="entry name" value="Tscrpt_elong_fac_GreA"/>
</dbReference>
<sequence>MKDNYISKEGLVKTKEELEELKNVKRPVVIEKIARAREQGDLSENAEYHEAREEQSFIEGKIKELEYVIKHSIVIKSDKKSSVVNIGSTVHATCDNGMKIKYTIVGHTEADPASGKISNESPLGKAFIGKPIGHEFELNIPAGKIKCKIDKID</sequence>
<feature type="domain" description="Transcription elongation factor GreA/GreB N-terminal" evidence="11">
    <location>
        <begin position="4"/>
        <end position="72"/>
    </location>
</feature>
<dbReference type="Pfam" id="PF03449">
    <property type="entry name" value="GreA_GreB_N"/>
    <property type="match status" value="1"/>
</dbReference>
<evidence type="ECO:0000256" key="6">
    <source>
        <dbReference type="ARBA" id="ARBA00024916"/>
    </source>
</evidence>
<comment type="caution">
    <text evidence="12">The sequence shown here is derived from an EMBL/GenBank/DDBJ whole genome shotgun (WGS) entry which is preliminary data.</text>
</comment>
<evidence type="ECO:0000313" key="13">
    <source>
        <dbReference type="Proteomes" id="UP000229056"/>
    </source>
</evidence>
<keyword evidence="12" id="KW-0648">Protein biosynthesis</keyword>
<dbReference type="GO" id="GO:0006354">
    <property type="term" value="P:DNA-templated transcription elongation"/>
    <property type="evidence" value="ECO:0007669"/>
    <property type="project" value="TreeGrafter"/>
</dbReference>